<organism evidence="2 3">
    <name type="scientific">Vibrio metoecus</name>
    <dbReference type="NCBI Taxonomy" id="1481663"/>
    <lineage>
        <taxon>Bacteria</taxon>
        <taxon>Pseudomonadati</taxon>
        <taxon>Pseudomonadota</taxon>
        <taxon>Gammaproteobacteria</taxon>
        <taxon>Vibrionales</taxon>
        <taxon>Vibrionaceae</taxon>
        <taxon>Vibrio</taxon>
    </lineage>
</organism>
<keyword evidence="1" id="KW-0812">Transmembrane</keyword>
<dbReference type="OrthoDB" id="6522758at2"/>
<feature type="transmembrane region" description="Helical" evidence="1">
    <location>
        <begin position="12"/>
        <end position="38"/>
    </location>
</feature>
<feature type="transmembrane region" description="Helical" evidence="1">
    <location>
        <begin position="135"/>
        <end position="153"/>
    </location>
</feature>
<comment type="caution">
    <text evidence="2">The sequence shown here is derived from an EMBL/GenBank/DDBJ whole genome shotgun (WGS) entry which is preliminary data.</text>
</comment>
<proteinExistence type="predicted"/>
<evidence type="ECO:0000313" key="2">
    <source>
        <dbReference type="EMBL" id="KQB02127.1"/>
    </source>
</evidence>
<dbReference type="AlphaFoldDB" id="A0A0Q0PSJ2"/>
<dbReference type="Pfam" id="PF11086">
    <property type="entry name" value="DUF2878"/>
    <property type="match status" value="1"/>
</dbReference>
<dbReference type="InterPro" id="IPR021306">
    <property type="entry name" value="DUF2878"/>
</dbReference>
<gene>
    <name evidence="2" type="ORF">XV92_07295</name>
</gene>
<dbReference type="PATRIC" id="fig|1481663.12.peg.210"/>
<feature type="transmembrane region" description="Helical" evidence="1">
    <location>
        <begin position="77"/>
        <end position="93"/>
    </location>
</feature>
<keyword evidence="1" id="KW-0472">Membrane</keyword>
<accession>A0A0Q0PSJ2</accession>
<name>A0A0Q0PSJ2_VIBMT</name>
<keyword evidence="1" id="KW-1133">Transmembrane helix</keyword>
<reference evidence="2 3" key="1">
    <citation type="journal article" date="2015" name="Genome Biol. Evol.">
        <title>The Dynamics of Genetic Interactions between Vibrio metoecus and Vibrio cholerae, Two Close Relatives Co-Occurring in the Environment.</title>
        <authorList>
            <person name="Orata F.D."/>
            <person name="Kirchberger P.C."/>
            <person name="Meheust R."/>
            <person name="Barlow E.J."/>
            <person name="Tarr C.L."/>
            <person name="Boucher Y."/>
        </authorList>
    </citation>
    <scope>NUCLEOTIDE SEQUENCE [LARGE SCALE GENOMIC DNA]</scope>
    <source>
        <strain evidence="2 3">YB5B04</strain>
    </source>
</reference>
<feature type="transmembrane region" description="Helical" evidence="1">
    <location>
        <begin position="105"/>
        <end position="123"/>
    </location>
</feature>
<evidence type="ECO:0000256" key="1">
    <source>
        <dbReference type="SAM" id="Phobius"/>
    </source>
</evidence>
<dbReference type="Proteomes" id="UP000050491">
    <property type="component" value="Unassembled WGS sequence"/>
</dbReference>
<evidence type="ECO:0000313" key="3">
    <source>
        <dbReference type="Proteomes" id="UP000050491"/>
    </source>
</evidence>
<dbReference type="EMBL" id="LBGP01000010">
    <property type="protein sequence ID" value="KQB02127.1"/>
    <property type="molecule type" value="Genomic_DNA"/>
</dbReference>
<feature type="transmembrane region" description="Helical" evidence="1">
    <location>
        <begin position="50"/>
        <end position="71"/>
    </location>
</feature>
<protein>
    <submittedName>
        <fullName evidence="2">Membrane protein</fullName>
    </submittedName>
</protein>
<dbReference type="RefSeq" id="WP_055064483.1">
    <property type="nucleotide sequence ID" value="NZ_LBGP01000010.1"/>
</dbReference>
<sequence>MALVVTSLWFDLLWALAVWGQHTWLWLTALLVVATYGLTAMQHHPLFEKMVWMAVVGIVIDCGNMLLGVLTFADGQFPLWLMALWFAFTWYAGHLLPQLTRYSKILLCIAGGGLGCLSYWFGYRIGAVSWEYPTLLVMLALFLEWIGITWLLLKVMRHEKRTYNPIRFADERFGIRRRR</sequence>